<proteinExistence type="inferred from homology"/>
<comment type="subcellular location">
    <subcellularLocation>
        <location evidence="1">Cell membrane</location>
        <topology evidence="1">Multi-pass membrane protein</topology>
    </subcellularLocation>
</comment>
<dbReference type="PANTHER" id="PTHR34390">
    <property type="entry name" value="UPF0442 PROTEIN YJJB-RELATED"/>
    <property type="match status" value="1"/>
</dbReference>
<dbReference type="InterPro" id="IPR010619">
    <property type="entry name" value="ThrE-like_N"/>
</dbReference>
<keyword evidence="2" id="KW-1003">Cell membrane</keyword>
<dbReference type="RefSeq" id="WP_160202242.1">
    <property type="nucleotide sequence ID" value="NZ_QXWK01000017.1"/>
</dbReference>
<evidence type="ECO:0000313" key="9">
    <source>
        <dbReference type="EMBL" id="NBH61962.1"/>
    </source>
</evidence>
<evidence type="ECO:0000256" key="3">
    <source>
        <dbReference type="ARBA" id="ARBA00022692"/>
    </source>
</evidence>
<sequence>MDFDYDRILQGILDIGEEMVCCGAEVSRVEDSILRMCESYGAERINVFIITSNIQVTMEAPDGRILTHIRRLIRYDTNFDRLDYLNNLSRYICANKPDVCELRQKFDEVLARPKQSVWLHFIGCMLGAGAFAVFFGGSVKDGLASSLMAIVMVLFELFYAKQEKNQIVYHFVASVVAGICAHVFVALGIGDHVEMLMIGGIMLLIPGIALTNAVRDMLTGDIASGLLRLCNSLLIAAAIACGFALTIILLGGVL</sequence>
<keyword evidence="3 7" id="KW-0812">Transmembrane</keyword>
<keyword evidence="4 7" id="KW-1133">Transmembrane helix</keyword>
<dbReference type="GO" id="GO:0022857">
    <property type="term" value="F:transmembrane transporter activity"/>
    <property type="evidence" value="ECO:0007669"/>
    <property type="project" value="InterPro"/>
</dbReference>
<feature type="transmembrane region" description="Helical" evidence="7">
    <location>
        <begin position="226"/>
        <end position="250"/>
    </location>
</feature>
<comment type="similarity">
    <text evidence="6">Belongs to the ThrE exporter (TC 2.A.79) family.</text>
</comment>
<dbReference type="GO" id="GO:0005886">
    <property type="term" value="C:plasma membrane"/>
    <property type="evidence" value="ECO:0007669"/>
    <property type="project" value="UniProtKB-SubCell"/>
</dbReference>
<organism evidence="9 10">
    <name type="scientific">Anaerotruncus colihominis</name>
    <dbReference type="NCBI Taxonomy" id="169435"/>
    <lineage>
        <taxon>Bacteria</taxon>
        <taxon>Bacillati</taxon>
        <taxon>Bacillota</taxon>
        <taxon>Clostridia</taxon>
        <taxon>Eubacteriales</taxon>
        <taxon>Oscillospiraceae</taxon>
        <taxon>Anaerotruncus</taxon>
    </lineage>
</organism>
<name>A0A845QIH4_9FIRM</name>
<evidence type="ECO:0000256" key="7">
    <source>
        <dbReference type="SAM" id="Phobius"/>
    </source>
</evidence>
<evidence type="ECO:0000256" key="2">
    <source>
        <dbReference type="ARBA" id="ARBA00022475"/>
    </source>
</evidence>
<evidence type="ECO:0000256" key="6">
    <source>
        <dbReference type="ARBA" id="ARBA00034125"/>
    </source>
</evidence>
<evidence type="ECO:0000256" key="1">
    <source>
        <dbReference type="ARBA" id="ARBA00004651"/>
    </source>
</evidence>
<feature type="transmembrane region" description="Helical" evidence="7">
    <location>
        <begin position="167"/>
        <end position="189"/>
    </location>
</feature>
<keyword evidence="5 7" id="KW-0472">Membrane</keyword>
<dbReference type="EMBL" id="QXWK01000017">
    <property type="protein sequence ID" value="NBH61962.1"/>
    <property type="molecule type" value="Genomic_DNA"/>
</dbReference>
<dbReference type="Pfam" id="PF06738">
    <property type="entry name" value="ThrE"/>
    <property type="match status" value="1"/>
</dbReference>
<feature type="transmembrane region" description="Helical" evidence="7">
    <location>
        <begin position="195"/>
        <end position="214"/>
    </location>
</feature>
<evidence type="ECO:0000259" key="8">
    <source>
        <dbReference type="Pfam" id="PF06738"/>
    </source>
</evidence>
<keyword evidence="10" id="KW-1185">Reference proteome</keyword>
<gene>
    <name evidence="9" type="ORF">D0435_09890</name>
</gene>
<comment type="caution">
    <text evidence="9">The sequence shown here is derived from an EMBL/GenBank/DDBJ whole genome shotgun (WGS) entry which is preliminary data.</text>
</comment>
<evidence type="ECO:0000313" key="10">
    <source>
        <dbReference type="Proteomes" id="UP000446866"/>
    </source>
</evidence>
<feature type="transmembrane region" description="Helical" evidence="7">
    <location>
        <begin position="142"/>
        <end position="160"/>
    </location>
</feature>
<evidence type="ECO:0000256" key="5">
    <source>
        <dbReference type="ARBA" id="ARBA00023136"/>
    </source>
</evidence>
<dbReference type="AlphaFoldDB" id="A0A845QIH4"/>
<reference evidence="9 10" key="1">
    <citation type="submission" date="2018-08" db="EMBL/GenBank/DDBJ databases">
        <title>Murine metabolic-syndrome-specific gut microbial biobank.</title>
        <authorList>
            <person name="Liu C."/>
        </authorList>
    </citation>
    <scope>NUCLEOTIDE SEQUENCE [LARGE SCALE GENOMIC DNA]</scope>
    <source>
        <strain evidence="9 10">28</strain>
    </source>
</reference>
<feature type="domain" description="Threonine/serine exporter-like N-terminal" evidence="8">
    <location>
        <begin position="12"/>
        <end position="248"/>
    </location>
</feature>
<accession>A0A845QIH4</accession>
<dbReference type="Proteomes" id="UP000446866">
    <property type="component" value="Unassembled WGS sequence"/>
</dbReference>
<dbReference type="InterPro" id="IPR050539">
    <property type="entry name" value="ThrE_Dicarb/AminoAcid_Exp"/>
</dbReference>
<dbReference type="PANTHER" id="PTHR34390:SF2">
    <property type="entry name" value="SUCCINATE TRANSPORTER SUBUNIT YJJP-RELATED"/>
    <property type="match status" value="1"/>
</dbReference>
<protein>
    <submittedName>
        <fullName evidence="9">Threonine/serine exporter</fullName>
    </submittedName>
</protein>
<evidence type="ECO:0000256" key="4">
    <source>
        <dbReference type="ARBA" id="ARBA00022989"/>
    </source>
</evidence>
<dbReference type="GO" id="GO:0015744">
    <property type="term" value="P:succinate transport"/>
    <property type="evidence" value="ECO:0007669"/>
    <property type="project" value="TreeGrafter"/>
</dbReference>
<feature type="transmembrane region" description="Helical" evidence="7">
    <location>
        <begin position="117"/>
        <end position="136"/>
    </location>
</feature>